<keyword evidence="9" id="KW-0445">Lipid transport</keyword>
<dbReference type="InterPro" id="IPR038195">
    <property type="entry name" value="Apo_CIII_sf"/>
</dbReference>
<accession>A0A852J4H1</accession>
<dbReference type="InterPro" id="IPR008403">
    <property type="entry name" value="Apo-CIII"/>
</dbReference>
<comment type="subcellular location">
    <subcellularLocation>
        <location evidence="1">Secreted</location>
    </subcellularLocation>
</comment>
<evidence type="ECO:0000256" key="13">
    <source>
        <dbReference type="ARBA" id="ARBA00045699"/>
    </source>
</evidence>
<comment type="caution">
    <text evidence="15">The sequence shown here is derived from an EMBL/GenBank/DDBJ whole genome shotgun (WGS) entry which is preliminary data.</text>
</comment>
<proteinExistence type="inferred from homology"/>
<keyword evidence="5" id="KW-0162">Chylomicron</keyword>
<feature type="chain" id="PRO_5032742709" description="Apolipoprotein C-III" evidence="14">
    <location>
        <begin position="22"/>
        <end position="93"/>
    </location>
</feature>
<dbReference type="GO" id="GO:0042627">
    <property type="term" value="C:chylomicron"/>
    <property type="evidence" value="ECO:0007669"/>
    <property type="project" value="UniProtKB-KW"/>
</dbReference>
<dbReference type="PANTHER" id="PTHR14225">
    <property type="entry name" value="APOLIPOPROTEIN C-III"/>
    <property type="match status" value="1"/>
</dbReference>
<keyword evidence="7 14" id="KW-0732">Signal</keyword>
<keyword evidence="11" id="KW-0850">VLDL</keyword>
<evidence type="ECO:0000256" key="11">
    <source>
        <dbReference type="ARBA" id="ARBA00023313"/>
    </source>
</evidence>
<reference evidence="15" key="1">
    <citation type="submission" date="2020-02" db="EMBL/GenBank/DDBJ databases">
        <title>Bird 10,000 Genomes (B10K) Project - Family phase.</title>
        <authorList>
            <person name="Zhang G."/>
        </authorList>
    </citation>
    <scope>NUCLEOTIDE SEQUENCE</scope>
    <source>
        <strain evidence="15">B10K-DU-002-37</strain>
        <tissue evidence="15">Muscle</tissue>
    </source>
</reference>
<evidence type="ECO:0000256" key="8">
    <source>
        <dbReference type="ARBA" id="ARBA00022963"/>
    </source>
</evidence>
<dbReference type="EMBL" id="WAAF01008390">
    <property type="protein sequence ID" value="NXX43329.1"/>
    <property type="molecule type" value="Genomic_DNA"/>
</dbReference>
<keyword evidence="10" id="KW-0443">Lipid metabolism</keyword>
<dbReference type="PANTHER" id="PTHR14225:SF0">
    <property type="entry name" value="APOLIPOPROTEIN C-III"/>
    <property type="match status" value="1"/>
</dbReference>
<dbReference type="Gene3D" id="6.10.90.10">
    <property type="entry name" value="Apolipoprotein CIII"/>
    <property type="match status" value="1"/>
</dbReference>
<evidence type="ECO:0000256" key="2">
    <source>
        <dbReference type="ARBA" id="ARBA00011008"/>
    </source>
</evidence>
<dbReference type="GO" id="GO:0016042">
    <property type="term" value="P:lipid catabolic process"/>
    <property type="evidence" value="ECO:0007669"/>
    <property type="project" value="UniProtKB-KW"/>
</dbReference>
<gene>
    <name evidence="15" type="primary">Apoc3</name>
    <name evidence="15" type="ORF">TRILEU_R15406</name>
</gene>
<keyword evidence="6" id="KW-0964">Secreted</keyword>
<evidence type="ECO:0000256" key="5">
    <source>
        <dbReference type="ARBA" id="ARBA00022513"/>
    </source>
</evidence>
<evidence type="ECO:0000256" key="4">
    <source>
        <dbReference type="ARBA" id="ARBA00022448"/>
    </source>
</evidence>
<protein>
    <recommendedName>
        <fullName evidence="3">Apolipoprotein C-III</fullName>
    </recommendedName>
    <alternativeName>
        <fullName evidence="12">Apolipoprotein C3</fullName>
    </alternativeName>
</protein>
<comment type="similarity">
    <text evidence="2">Belongs to the apolipoprotein C3 family.</text>
</comment>
<dbReference type="Proteomes" id="UP000627253">
    <property type="component" value="Unassembled WGS sequence"/>
</dbReference>
<evidence type="ECO:0000313" key="16">
    <source>
        <dbReference type="Proteomes" id="UP000627253"/>
    </source>
</evidence>
<name>A0A852J4H1_9PICI</name>
<evidence type="ECO:0000256" key="3">
    <source>
        <dbReference type="ARBA" id="ARBA00015570"/>
    </source>
</evidence>
<organism evidence="15 16">
    <name type="scientific">Tricholaema leucomelas</name>
    <name type="common">pied barbet</name>
    <dbReference type="NCBI Taxonomy" id="240729"/>
    <lineage>
        <taxon>Eukaryota</taxon>
        <taxon>Metazoa</taxon>
        <taxon>Chordata</taxon>
        <taxon>Craniata</taxon>
        <taxon>Vertebrata</taxon>
        <taxon>Euteleostomi</taxon>
        <taxon>Archelosauria</taxon>
        <taxon>Archosauria</taxon>
        <taxon>Dinosauria</taxon>
        <taxon>Saurischia</taxon>
        <taxon>Theropoda</taxon>
        <taxon>Coelurosauria</taxon>
        <taxon>Aves</taxon>
        <taxon>Neognathae</taxon>
        <taxon>Neoaves</taxon>
        <taxon>Telluraves</taxon>
        <taxon>Coraciimorphae</taxon>
        <taxon>Piciformes</taxon>
        <taxon>Lybiidae</taxon>
        <taxon>Tricholaema lacrymosa</taxon>
    </lineage>
</organism>
<evidence type="ECO:0000256" key="10">
    <source>
        <dbReference type="ARBA" id="ARBA00023098"/>
    </source>
</evidence>
<evidence type="ECO:0000256" key="6">
    <source>
        <dbReference type="ARBA" id="ARBA00022525"/>
    </source>
</evidence>
<dbReference type="GO" id="GO:0008289">
    <property type="term" value="F:lipid binding"/>
    <property type="evidence" value="ECO:0007669"/>
    <property type="project" value="InterPro"/>
</dbReference>
<evidence type="ECO:0000256" key="9">
    <source>
        <dbReference type="ARBA" id="ARBA00023055"/>
    </source>
</evidence>
<dbReference type="GO" id="GO:0006869">
    <property type="term" value="P:lipid transport"/>
    <property type="evidence" value="ECO:0007669"/>
    <property type="project" value="UniProtKB-KW"/>
</dbReference>
<dbReference type="OrthoDB" id="9049572at2759"/>
<comment type="function">
    <text evidence="13">Component of triglyceride-rich very low density lipoproteins (VLDL) and high density lipoproteins (HDL) in plasma. Plays a multifaceted role in triglyceride homeostasis. Intracellularly, promotes hepatic very low density lipoprotein 1 (VLDL1) assembly and secretion; extracellularly, attenuates hydrolysis and clearance of triglyceride-rich lipoproteins (TRLs). Impairs the lipolysis of TRLs by inhibiting lipoprotein lipase and the hepatic uptake of TRLs by remnant receptors. Formed of several curved helices connected via semiflexible hinges, so that it can wrap tightly around the curved micelle surface and easily adapt to the different diameters of its natural binding partners.</text>
</comment>
<keyword evidence="4" id="KW-0813">Transport</keyword>
<dbReference type="SUPFAM" id="SSF47162">
    <property type="entry name" value="Apolipoprotein"/>
    <property type="match status" value="1"/>
</dbReference>
<evidence type="ECO:0000256" key="14">
    <source>
        <dbReference type="SAM" id="SignalP"/>
    </source>
</evidence>
<evidence type="ECO:0000256" key="12">
    <source>
        <dbReference type="ARBA" id="ARBA00031173"/>
    </source>
</evidence>
<feature type="signal peptide" evidence="14">
    <location>
        <begin position="1"/>
        <end position="21"/>
    </location>
</feature>
<dbReference type="GO" id="GO:0042157">
    <property type="term" value="P:lipoprotein metabolic process"/>
    <property type="evidence" value="ECO:0007669"/>
    <property type="project" value="InterPro"/>
</dbReference>
<keyword evidence="8" id="KW-0442">Lipid degradation</keyword>
<evidence type="ECO:0000256" key="7">
    <source>
        <dbReference type="ARBA" id="ARBA00022729"/>
    </source>
</evidence>
<dbReference type="Pfam" id="PF05778">
    <property type="entry name" value="Apo-CIII"/>
    <property type="match status" value="1"/>
</dbReference>
<evidence type="ECO:0000313" key="15">
    <source>
        <dbReference type="EMBL" id="NXX43329.1"/>
    </source>
</evidence>
<feature type="non-terminal residue" evidence="15">
    <location>
        <position position="93"/>
    </location>
</feature>
<dbReference type="AlphaFoldDB" id="A0A852J4H1"/>
<dbReference type="GO" id="GO:0034361">
    <property type="term" value="C:very-low-density lipoprotein particle"/>
    <property type="evidence" value="ECO:0007669"/>
    <property type="project" value="UniProtKB-KW"/>
</dbReference>
<evidence type="ECO:0000256" key="1">
    <source>
        <dbReference type="ARBA" id="ARBA00004613"/>
    </source>
</evidence>
<keyword evidence="16" id="KW-1185">Reference proteome</keyword>
<feature type="non-terminal residue" evidence="15">
    <location>
        <position position="1"/>
    </location>
</feature>
<sequence length="93" mass="10506">MKGSILFLLACTAVLAATARADTSEQPEAVVKKVQEYAQKASAMVKGAFNTLQESEMTQQARRWLENNADRVKQKLEWVKQQLVELWRRTPAA</sequence>